<dbReference type="EMBL" id="HG714172">
    <property type="protein sequence ID" value="CDJ54206.1"/>
    <property type="molecule type" value="Genomic_DNA"/>
</dbReference>
<evidence type="ECO:0000313" key="1">
    <source>
        <dbReference type="EMBL" id="CDJ54206.1"/>
    </source>
</evidence>
<proteinExistence type="predicted"/>
<keyword evidence="2" id="KW-1185">Reference proteome</keyword>
<accession>U6LVP0</accession>
<dbReference type="VEuPathDB" id="ToxoDB:EBH_0084690"/>
<reference evidence="1" key="1">
    <citation type="submission" date="2013-10" db="EMBL/GenBank/DDBJ databases">
        <title>Genomic analysis of the causative agents of coccidiosis in chickens.</title>
        <authorList>
            <person name="Reid A.J."/>
            <person name="Blake D."/>
            <person name="Billington K."/>
            <person name="Browne H."/>
            <person name="Dunn M."/>
            <person name="Hung S."/>
            <person name="Kawahara F."/>
            <person name="Miranda-Saavedra D."/>
            <person name="Mourier T."/>
            <person name="Nagra H."/>
            <person name="Otto T.D."/>
            <person name="Rawlings N."/>
            <person name="Sanchez A."/>
            <person name="Sanders M."/>
            <person name="Subramaniam C."/>
            <person name="Tay Y."/>
            <person name="Dear P."/>
            <person name="Doerig C."/>
            <person name="Gruber A."/>
            <person name="Parkinson J."/>
            <person name="Shirley M."/>
            <person name="Wan K.L."/>
            <person name="Berriman M."/>
            <person name="Tomley F."/>
            <person name="Pain A."/>
        </authorList>
    </citation>
    <scope>NUCLEOTIDE SEQUENCE [LARGE SCALE GENOMIC DNA]</scope>
    <source>
        <strain evidence="1">Houghton</strain>
    </source>
</reference>
<name>U6LVP0_9EIME</name>
<dbReference type="AlphaFoldDB" id="U6LVP0"/>
<evidence type="ECO:0000313" key="2">
    <source>
        <dbReference type="Proteomes" id="UP000030750"/>
    </source>
</evidence>
<organism evidence="1 2">
    <name type="scientific">Eimeria brunetti</name>
    <dbReference type="NCBI Taxonomy" id="51314"/>
    <lineage>
        <taxon>Eukaryota</taxon>
        <taxon>Sar</taxon>
        <taxon>Alveolata</taxon>
        <taxon>Apicomplexa</taxon>
        <taxon>Conoidasida</taxon>
        <taxon>Coccidia</taxon>
        <taxon>Eucoccidiorida</taxon>
        <taxon>Eimeriorina</taxon>
        <taxon>Eimeriidae</taxon>
        <taxon>Eimeria</taxon>
    </lineage>
</organism>
<sequence>MGICVSGSGFLDLQCMEEREFVSRLPWSFVAYTRETRCGHATWAFLTKPAIAGDSKKSVLSSGMAYAGRTIRRLPTGEYGVFGGDLAHVHIVSARQNLMRATIPFDWGREGQAAVNGMAEANGGTHFGK</sequence>
<dbReference type="Proteomes" id="UP000030750">
    <property type="component" value="Unassembled WGS sequence"/>
</dbReference>
<gene>
    <name evidence="1" type="ORF">EBH_0084690</name>
</gene>
<protein>
    <submittedName>
        <fullName evidence="1">Uncharacterized protein</fullName>
    </submittedName>
</protein>
<reference evidence="1" key="2">
    <citation type="submission" date="2013-10" db="EMBL/GenBank/DDBJ databases">
        <authorList>
            <person name="Aslett M."/>
        </authorList>
    </citation>
    <scope>NUCLEOTIDE SEQUENCE [LARGE SCALE GENOMIC DNA]</scope>
    <source>
        <strain evidence="1">Houghton</strain>
    </source>
</reference>